<evidence type="ECO:0000256" key="1">
    <source>
        <dbReference type="SAM" id="MobiDB-lite"/>
    </source>
</evidence>
<evidence type="ECO:0000313" key="3">
    <source>
        <dbReference type="Proteomes" id="UP001147733"/>
    </source>
</evidence>
<proteinExistence type="predicted"/>
<sequence length="75" mass="7912">MPLSISSFRSRKCGTRATTATTPQPPSFRIGRPVVPSAKEQPGSGQTDGPNRPVNLAVTESPMISNEDSGTVNSR</sequence>
<dbReference type="GeneID" id="81380246"/>
<evidence type="ECO:0000313" key="2">
    <source>
        <dbReference type="EMBL" id="KAJ5240568.1"/>
    </source>
</evidence>
<reference evidence="2" key="2">
    <citation type="journal article" date="2023" name="IMA Fungus">
        <title>Comparative genomic study of the Penicillium genus elucidates a diverse pangenome and 15 lateral gene transfer events.</title>
        <authorList>
            <person name="Petersen C."/>
            <person name="Sorensen T."/>
            <person name="Nielsen M.R."/>
            <person name="Sondergaard T.E."/>
            <person name="Sorensen J.L."/>
            <person name="Fitzpatrick D.A."/>
            <person name="Frisvad J.C."/>
            <person name="Nielsen K.L."/>
        </authorList>
    </citation>
    <scope>NUCLEOTIDE SEQUENCE</scope>
    <source>
        <strain evidence="2">IBT 23319</strain>
    </source>
</reference>
<protein>
    <submittedName>
        <fullName evidence="2">Na/H antiporter</fullName>
    </submittedName>
</protein>
<dbReference type="RefSeq" id="XP_056503573.1">
    <property type="nucleotide sequence ID" value="XM_056641079.1"/>
</dbReference>
<dbReference type="AlphaFoldDB" id="A0A9W9PC60"/>
<organism evidence="2 3">
    <name type="scientific">Penicillium citrinum</name>
    <dbReference type="NCBI Taxonomy" id="5077"/>
    <lineage>
        <taxon>Eukaryota</taxon>
        <taxon>Fungi</taxon>
        <taxon>Dikarya</taxon>
        <taxon>Ascomycota</taxon>
        <taxon>Pezizomycotina</taxon>
        <taxon>Eurotiomycetes</taxon>
        <taxon>Eurotiomycetidae</taxon>
        <taxon>Eurotiales</taxon>
        <taxon>Aspergillaceae</taxon>
        <taxon>Penicillium</taxon>
    </lineage>
</organism>
<gene>
    <name evidence="2" type="ORF">N7469_002159</name>
</gene>
<feature type="region of interest" description="Disordered" evidence="1">
    <location>
        <begin position="1"/>
        <end position="75"/>
    </location>
</feature>
<accession>A0A9W9PC60</accession>
<keyword evidence="3" id="KW-1185">Reference proteome</keyword>
<feature type="compositionally biased region" description="Polar residues" evidence="1">
    <location>
        <begin position="62"/>
        <end position="75"/>
    </location>
</feature>
<name>A0A9W9PC60_PENCI</name>
<dbReference type="EMBL" id="JAPQKT010000002">
    <property type="protein sequence ID" value="KAJ5240568.1"/>
    <property type="molecule type" value="Genomic_DNA"/>
</dbReference>
<dbReference type="Proteomes" id="UP001147733">
    <property type="component" value="Unassembled WGS sequence"/>
</dbReference>
<reference evidence="2" key="1">
    <citation type="submission" date="2022-11" db="EMBL/GenBank/DDBJ databases">
        <authorList>
            <person name="Petersen C."/>
        </authorList>
    </citation>
    <scope>NUCLEOTIDE SEQUENCE</scope>
    <source>
        <strain evidence="2">IBT 23319</strain>
    </source>
</reference>
<comment type="caution">
    <text evidence="2">The sequence shown here is derived from an EMBL/GenBank/DDBJ whole genome shotgun (WGS) entry which is preliminary data.</text>
</comment>